<gene>
    <name evidence="1" type="ORF">BET03_08270</name>
</gene>
<evidence type="ECO:0000313" key="1">
    <source>
        <dbReference type="EMBL" id="RKD33913.1"/>
    </source>
</evidence>
<proteinExistence type="predicted"/>
<comment type="caution">
    <text evidence="1">The sequence shown here is derived from an EMBL/GenBank/DDBJ whole genome shotgun (WGS) entry which is preliminary data.</text>
</comment>
<sequence>MISINLNVEGAQLMLDLFKTARDEEKIDEKIVSKIINLKVMDYLVKHYNIPHGSNANITKSDVHRVLTSITNKEFTDKNNFLVEMHKNYRQKFDNLENYEGMLKKINKSNISNKAEDKLKDFVPGELDLKSTVYIIFTGKSGGYFNGEDITLDLGYITESMGNKFVNVIAHELHHIGYNKIYQSVVDEEKMELKDRLIFSLLSGLIGEGIAYYCVGGIPKEGEQGYNDFLSDVKKEKEHFKDLNNTLKDIISGNIDSEEKFMKWVSKHMSQTFGAINYVGIKTVEAIFNVFGNKGIIDIMKHPNKFISKYNQAASKLNNEGKDFYIFDNDIQNHIINLL</sequence>
<reference evidence="1 2" key="1">
    <citation type="submission" date="2016-08" db="EMBL/GenBank/DDBJ databases">
        <title>Novel Firmicutes and Novel Genomes.</title>
        <authorList>
            <person name="Poppleton D.I."/>
            <person name="Gribaldo S."/>
        </authorList>
    </citation>
    <scope>NUCLEOTIDE SEQUENCE [LARGE SCALE GENOMIC DNA]</scope>
    <source>
        <strain evidence="1 2">CTT3</strain>
    </source>
</reference>
<accession>A0A419T8W7</accession>
<evidence type="ECO:0008006" key="3">
    <source>
        <dbReference type="Google" id="ProtNLM"/>
    </source>
</evidence>
<evidence type="ECO:0000313" key="2">
    <source>
        <dbReference type="Proteomes" id="UP000284177"/>
    </source>
</evidence>
<keyword evidence="2" id="KW-1185">Reference proteome</keyword>
<dbReference type="RefSeq" id="WP_120167386.1">
    <property type="nucleotide sequence ID" value="NZ_MCIB01000003.1"/>
</dbReference>
<dbReference type="AlphaFoldDB" id="A0A419T8W7"/>
<dbReference type="Proteomes" id="UP000284177">
    <property type="component" value="Unassembled WGS sequence"/>
</dbReference>
<organism evidence="1 2">
    <name type="scientific">Thermohalobacter berrensis</name>
    <dbReference type="NCBI Taxonomy" id="99594"/>
    <lineage>
        <taxon>Bacteria</taxon>
        <taxon>Bacillati</taxon>
        <taxon>Bacillota</taxon>
        <taxon>Tissierellia</taxon>
        <taxon>Tissierellales</taxon>
        <taxon>Thermohalobacteraceae</taxon>
        <taxon>Thermohalobacter</taxon>
    </lineage>
</organism>
<name>A0A419T8W7_9FIRM</name>
<dbReference type="InterPro" id="IPR043754">
    <property type="entry name" value="DUF5700"/>
</dbReference>
<dbReference type="OrthoDB" id="1891804at2"/>
<protein>
    <recommendedName>
        <fullName evidence="3">DUF2268 domain-containing protein</fullName>
    </recommendedName>
</protein>
<dbReference type="Pfam" id="PF18958">
    <property type="entry name" value="DUF5700"/>
    <property type="match status" value="1"/>
</dbReference>
<dbReference type="EMBL" id="MCIB01000003">
    <property type="protein sequence ID" value="RKD33913.1"/>
    <property type="molecule type" value="Genomic_DNA"/>
</dbReference>